<dbReference type="GO" id="GO:0008476">
    <property type="term" value="F:protein-tyrosine sulfotransferase activity"/>
    <property type="evidence" value="ECO:0007669"/>
    <property type="project" value="InterPro"/>
</dbReference>
<dbReference type="SUPFAM" id="SSF52540">
    <property type="entry name" value="P-loop containing nucleoside triphosphate hydrolases"/>
    <property type="match status" value="1"/>
</dbReference>
<dbReference type="InterPro" id="IPR011990">
    <property type="entry name" value="TPR-like_helical_dom_sf"/>
</dbReference>
<comment type="caution">
    <text evidence="3">The sequence shown here is derived from an EMBL/GenBank/DDBJ whole genome shotgun (WGS) entry which is preliminary data.</text>
</comment>
<evidence type="ECO:0000313" key="4">
    <source>
        <dbReference type="Proteomes" id="UP000589896"/>
    </source>
</evidence>
<reference evidence="3 4" key="1">
    <citation type="submission" date="2020-07" db="EMBL/GenBank/DDBJ databases">
        <title>isolation of Luteimonas sp. SJ-16.</title>
        <authorList>
            <person name="Huang X.-X."/>
            <person name="Xu L."/>
            <person name="Sun J.-Q."/>
        </authorList>
    </citation>
    <scope>NUCLEOTIDE SEQUENCE [LARGE SCALE GENOMIC DNA]</scope>
    <source>
        <strain evidence="3 4">SJ-16</strain>
    </source>
</reference>
<dbReference type="Pfam" id="PF13432">
    <property type="entry name" value="TPR_16"/>
    <property type="match status" value="2"/>
</dbReference>
<dbReference type="Gene3D" id="1.25.40.10">
    <property type="entry name" value="Tetratricopeptide repeat domain"/>
    <property type="match status" value="2"/>
</dbReference>
<dbReference type="InterPro" id="IPR019734">
    <property type="entry name" value="TPR_rpt"/>
</dbReference>
<dbReference type="SMART" id="SM00028">
    <property type="entry name" value="TPR"/>
    <property type="match status" value="4"/>
</dbReference>
<gene>
    <name evidence="3" type="ORF">H0E82_12455</name>
</gene>
<dbReference type="PANTHER" id="PTHR12788:SF10">
    <property type="entry name" value="PROTEIN-TYROSINE SULFOTRANSFERASE"/>
    <property type="match status" value="1"/>
</dbReference>
<evidence type="ECO:0000256" key="1">
    <source>
        <dbReference type="ARBA" id="ARBA00022679"/>
    </source>
</evidence>
<dbReference type="PANTHER" id="PTHR12788">
    <property type="entry name" value="PROTEIN-TYROSINE SULFOTRANSFERASE 2"/>
    <property type="match status" value="1"/>
</dbReference>
<sequence length="493" mass="54395">MAAGTGRIDMLRRQGEHALTRRQWNEAVRAFRELVRLHPSDADGWFNLGYGLRHAGKFEEALDAYAQALRADAADPAMIHVNRAVILSDHVGDEAGAEIALRTALALRPEHPIALLNLGNLYEEQGRRGDAVGCYDTLLAAGDTASDASIEALGRMLHLVEPASLDDPRLARLLGVVQRSDVNAHVRANGWFALGHAFERLNATEAALRAFSEGKRWGYSGVAPYDPSAAQAQVEALTQVFDAAVPGHTAVGLLSPEPIFIVGLFRSGSSLLEQVLGCHPDIAAAGELDLLPRLAWRQLAPFPEGARSLTAHAAREHATEYHAALRARLPQARASCRFATDKRPDNYRLIGLIKRLFPAARFVHTVREPRDVALSIYMQHLNPSAFPYAGTLQGIAHEITLHERTMAHWNALYPGDIAAFDYDAFVRAPEATLRPLLAWLGLDWAPECLQFQAAARSVKTASYWQVRQPLHTSASGRWRRYRAHLPGFFDRLR</sequence>
<dbReference type="Proteomes" id="UP000589896">
    <property type="component" value="Unassembled WGS sequence"/>
</dbReference>
<feature type="repeat" description="TPR" evidence="2">
    <location>
        <begin position="8"/>
        <end position="41"/>
    </location>
</feature>
<proteinExistence type="predicted"/>
<dbReference type="PROSITE" id="PS50005">
    <property type="entry name" value="TPR"/>
    <property type="match status" value="2"/>
</dbReference>
<evidence type="ECO:0000256" key="2">
    <source>
        <dbReference type="PROSITE-ProRule" id="PRU00339"/>
    </source>
</evidence>
<evidence type="ECO:0000313" key="3">
    <source>
        <dbReference type="EMBL" id="NYZ63564.1"/>
    </source>
</evidence>
<dbReference type="SUPFAM" id="SSF48452">
    <property type="entry name" value="TPR-like"/>
    <property type="match status" value="1"/>
</dbReference>
<dbReference type="EMBL" id="JACCJZ010000019">
    <property type="protein sequence ID" value="NYZ63564.1"/>
    <property type="molecule type" value="Genomic_DNA"/>
</dbReference>
<dbReference type="RefSeq" id="WP_180545783.1">
    <property type="nucleotide sequence ID" value="NZ_JACCJZ010000019.1"/>
</dbReference>
<keyword evidence="4" id="KW-1185">Reference proteome</keyword>
<accession>A0A7Z0QRL3</accession>
<keyword evidence="1 3" id="KW-0808">Transferase</keyword>
<dbReference type="Gene3D" id="3.40.50.300">
    <property type="entry name" value="P-loop containing nucleotide triphosphate hydrolases"/>
    <property type="match status" value="1"/>
</dbReference>
<protein>
    <submittedName>
        <fullName evidence="3">Sulfotransferase</fullName>
    </submittedName>
</protein>
<dbReference type="InterPro" id="IPR026634">
    <property type="entry name" value="TPST-like"/>
</dbReference>
<dbReference type="AlphaFoldDB" id="A0A7Z0QRL3"/>
<keyword evidence="2" id="KW-0802">TPR repeat</keyword>
<feature type="repeat" description="TPR" evidence="2">
    <location>
        <begin position="42"/>
        <end position="75"/>
    </location>
</feature>
<name>A0A7Z0QRL3_9GAMM</name>
<dbReference type="InterPro" id="IPR027417">
    <property type="entry name" value="P-loop_NTPase"/>
</dbReference>
<organism evidence="3 4">
    <name type="scientific">Luteimonas deserti</name>
    <dbReference type="NCBI Taxonomy" id="2752306"/>
    <lineage>
        <taxon>Bacteria</taxon>
        <taxon>Pseudomonadati</taxon>
        <taxon>Pseudomonadota</taxon>
        <taxon>Gammaproteobacteria</taxon>
        <taxon>Lysobacterales</taxon>
        <taxon>Lysobacteraceae</taxon>
        <taxon>Luteimonas</taxon>
    </lineage>
</organism>
<dbReference type="Pfam" id="PF13469">
    <property type="entry name" value="Sulfotransfer_3"/>
    <property type="match status" value="1"/>
</dbReference>